<dbReference type="GO" id="GO:0016746">
    <property type="term" value="F:acyltransferase activity"/>
    <property type="evidence" value="ECO:0007669"/>
    <property type="project" value="InterPro"/>
</dbReference>
<dbReference type="Gene3D" id="4.10.320.10">
    <property type="entry name" value="E3-binding domain"/>
    <property type="match status" value="1"/>
</dbReference>
<dbReference type="InterPro" id="IPR055370">
    <property type="entry name" value="Lsr2_DNA-bd"/>
</dbReference>
<dbReference type="InterPro" id="IPR036625">
    <property type="entry name" value="E3-bd_dom_sf"/>
</dbReference>
<keyword evidence="1" id="KW-0238">DNA-binding</keyword>
<evidence type="ECO:0000256" key="1">
    <source>
        <dbReference type="ARBA" id="ARBA00023125"/>
    </source>
</evidence>
<keyword evidence="6" id="KW-1185">Reference proteome</keyword>
<dbReference type="Gene3D" id="3.30.60.230">
    <property type="entry name" value="Lsr2, dimerization domain"/>
    <property type="match status" value="1"/>
</dbReference>
<evidence type="ECO:0000313" key="6">
    <source>
        <dbReference type="Proteomes" id="UP000677082"/>
    </source>
</evidence>
<evidence type="ECO:0000313" key="5">
    <source>
        <dbReference type="EMBL" id="GIM98254.1"/>
    </source>
</evidence>
<dbReference type="GO" id="GO:0003677">
    <property type="term" value="F:DNA binding"/>
    <property type="evidence" value="ECO:0007669"/>
    <property type="project" value="UniProtKB-KW"/>
</dbReference>
<name>A0A919WDK5_9ACTN</name>
<feature type="domain" description="Lsr2 dimerization" evidence="3">
    <location>
        <begin position="1"/>
        <end position="58"/>
    </location>
</feature>
<dbReference type="Pfam" id="PF23359">
    <property type="entry name" value="Lsr2_DNA-bd"/>
    <property type="match status" value="1"/>
</dbReference>
<accession>A0A919WDK5</accession>
<evidence type="ECO:0000259" key="4">
    <source>
        <dbReference type="Pfam" id="PF23359"/>
    </source>
</evidence>
<comment type="caution">
    <text evidence="5">The sequence shown here is derived from an EMBL/GenBank/DDBJ whole genome shotgun (WGS) entry which is preliminary data.</text>
</comment>
<organism evidence="5 6">
    <name type="scientific">Paractinoplanes toevensis</name>
    <dbReference type="NCBI Taxonomy" id="571911"/>
    <lineage>
        <taxon>Bacteria</taxon>
        <taxon>Bacillati</taxon>
        <taxon>Actinomycetota</taxon>
        <taxon>Actinomycetes</taxon>
        <taxon>Micromonosporales</taxon>
        <taxon>Micromonosporaceae</taxon>
        <taxon>Paractinoplanes</taxon>
    </lineage>
</organism>
<reference evidence="5 6" key="1">
    <citation type="submission" date="2021-03" db="EMBL/GenBank/DDBJ databases">
        <title>Whole genome shotgun sequence of Actinoplanes toevensis NBRC 105298.</title>
        <authorList>
            <person name="Komaki H."/>
            <person name="Tamura T."/>
        </authorList>
    </citation>
    <scope>NUCLEOTIDE SEQUENCE [LARGE SCALE GENOMIC DNA]</scope>
    <source>
        <strain evidence="5 6">NBRC 105298</strain>
    </source>
</reference>
<dbReference type="AlphaFoldDB" id="A0A919WDK5"/>
<evidence type="ECO:0000259" key="3">
    <source>
        <dbReference type="Pfam" id="PF11774"/>
    </source>
</evidence>
<protein>
    <submittedName>
        <fullName evidence="5">Lsr2 family protein</fullName>
    </submittedName>
</protein>
<dbReference type="EMBL" id="BOQN01000206">
    <property type="protein sequence ID" value="GIM98254.1"/>
    <property type="molecule type" value="Genomic_DNA"/>
</dbReference>
<feature type="compositionally biased region" description="Polar residues" evidence="2">
    <location>
        <begin position="70"/>
        <end position="79"/>
    </location>
</feature>
<feature type="domain" description="Lsr2 DNA-binding" evidence="4">
    <location>
        <begin position="77"/>
        <end position="111"/>
    </location>
</feature>
<evidence type="ECO:0000256" key="2">
    <source>
        <dbReference type="SAM" id="MobiDB-lite"/>
    </source>
</evidence>
<dbReference type="RefSeq" id="WP_213013872.1">
    <property type="nucleotide sequence ID" value="NZ_BOQN01000206.1"/>
</dbReference>
<feature type="region of interest" description="Disordered" evidence="2">
    <location>
        <begin position="57"/>
        <end position="80"/>
    </location>
</feature>
<gene>
    <name evidence="5" type="ORF">Ato02nite_100470</name>
</gene>
<dbReference type="Pfam" id="PF11774">
    <property type="entry name" value="Lsr2"/>
    <property type="match status" value="1"/>
</dbReference>
<proteinExistence type="predicted"/>
<dbReference type="Proteomes" id="UP000677082">
    <property type="component" value="Unassembled WGS sequence"/>
</dbReference>
<dbReference type="InterPro" id="IPR042261">
    <property type="entry name" value="Lsr2-like_dimerization"/>
</dbReference>
<sequence length="113" mass="12219">MAKQIITLLTDDLDGGEADRTVEFALDGVNYAIDLSEKNAGKLRKVLDPHLAVGTRVGRGGINRRPRGTATASAATNRQRNQEIREWAAQQGHEVSGRGRIPTAVVNAYDATH</sequence>
<dbReference type="InterPro" id="IPR024412">
    <property type="entry name" value="Lsr2_dim_dom"/>
</dbReference>